<dbReference type="Proteomes" id="UP001303473">
    <property type="component" value="Unassembled WGS sequence"/>
</dbReference>
<proteinExistence type="predicted"/>
<gene>
    <name evidence="2" type="ORF">QBC46DRAFT_427659</name>
</gene>
<feature type="domain" description="SnoaL-like" evidence="1">
    <location>
        <begin position="15"/>
        <end position="139"/>
    </location>
</feature>
<keyword evidence="3" id="KW-1185">Reference proteome</keyword>
<protein>
    <recommendedName>
        <fullName evidence="1">SnoaL-like domain-containing protein</fullName>
    </recommendedName>
</protein>
<evidence type="ECO:0000313" key="2">
    <source>
        <dbReference type="EMBL" id="KAK3934356.1"/>
    </source>
</evidence>
<dbReference type="InterPro" id="IPR037401">
    <property type="entry name" value="SnoaL-like"/>
</dbReference>
<dbReference type="SUPFAM" id="SSF54427">
    <property type="entry name" value="NTF2-like"/>
    <property type="match status" value="1"/>
</dbReference>
<evidence type="ECO:0000259" key="1">
    <source>
        <dbReference type="Pfam" id="PF13577"/>
    </source>
</evidence>
<comment type="caution">
    <text evidence="2">The sequence shown here is derived from an EMBL/GenBank/DDBJ whole genome shotgun (WGS) entry which is preliminary data.</text>
</comment>
<dbReference type="InterPro" id="IPR032710">
    <property type="entry name" value="NTF2-like_dom_sf"/>
</dbReference>
<sequence length="157" mass="17620">MADQTQLVDLQRRLQRLEDKDAIISLLHRYCKMADSHQWADYAACFAEDGVVRFEEWDDVVGRDQIAALISSGLGRFRGLQHSLTNIDLAISGDTATGTCYLWFAATLDTAKPHEHQGFGGPYEMTFRRTAEGWKISTLKLRKIWAQNTDSDGPIGG</sequence>
<organism evidence="2 3">
    <name type="scientific">Diplogelasinospora grovesii</name>
    <dbReference type="NCBI Taxonomy" id="303347"/>
    <lineage>
        <taxon>Eukaryota</taxon>
        <taxon>Fungi</taxon>
        <taxon>Dikarya</taxon>
        <taxon>Ascomycota</taxon>
        <taxon>Pezizomycotina</taxon>
        <taxon>Sordariomycetes</taxon>
        <taxon>Sordariomycetidae</taxon>
        <taxon>Sordariales</taxon>
        <taxon>Diplogelasinosporaceae</taxon>
        <taxon>Diplogelasinospora</taxon>
    </lineage>
</organism>
<reference evidence="3" key="1">
    <citation type="journal article" date="2023" name="Mol. Phylogenet. Evol.">
        <title>Genome-scale phylogeny and comparative genomics of the fungal order Sordariales.</title>
        <authorList>
            <person name="Hensen N."/>
            <person name="Bonometti L."/>
            <person name="Westerberg I."/>
            <person name="Brannstrom I.O."/>
            <person name="Guillou S."/>
            <person name="Cros-Aarteil S."/>
            <person name="Calhoun S."/>
            <person name="Haridas S."/>
            <person name="Kuo A."/>
            <person name="Mondo S."/>
            <person name="Pangilinan J."/>
            <person name="Riley R."/>
            <person name="LaButti K."/>
            <person name="Andreopoulos B."/>
            <person name="Lipzen A."/>
            <person name="Chen C."/>
            <person name="Yan M."/>
            <person name="Daum C."/>
            <person name="Ng V."/>
            <person name="Clum A."/>
            <person name="Steindorff A."/>
            <person name="Ohm R.A."/>
            <person name="Martin F."/>
            <person name="Silar P."/>
            <person name="Natvig D.O."/>
            <person name="Lalanne C."/>
            <person name="Gautier V."/>
            <person name="Ament-Velasquez S.L."/>
            <person name="Kruys A."/>
            <person name="Hutchinson M.I."/>
            <person name="Powell A.J."/>
            <person name="Barry K."/>
            <person name="Miller A.N."/>
            <person name="Grigoriev I.V."/>
            <person name="Debuchy R."/>
            <person name="Gladieux P."/>
            <person name="Hiltunen Thoren M."/>
            <person name="Johannesson H."/>
        </authorList>
    </citation>
    <scope>NUCLEOTIDE SEQUENCE [LARGE SCALE GENOMIC DNA]</scope>
    <source>
        <strain evidence="3">CBS 340.73</strain>
    </source>
</reference>
<dbReference type="CDD" id="cd00531">
    <property type="entry name" value="NTF2_like"/>
    <property type="match status" value="1"/>
</dbReference>
<name>A0AAN6RZM8_9PEZI</name>
<dbReference type="AlphaFoldDB" id="A0AAN6RZM8"/>
<dbReference type="Gene3D" id="3.10.450.50">
    <property type="match status" value="1"/>
</dbReference>
<accession>A0AAN6RZM8</accession>
<evidence type="ECO:0000313" key="3">
    <source>
        <dbReference type="Proteomes" id="UP001303473"/>
    </source>
</evidence>
<dbReference type="Pfam" id="PF13577">
    <property type="entry name" value="SnoaL_4"/>
    <property type="match status" value="1"/>
</dbReference>
<dbReference type="EMBL" id="MU853997">
    <property type="protein sequence ID" value="KAK3934356.1"/>
    <property type="molecule type" value="Genomic_DNA"/>
</dbReference>